<dbReference type="EMBL" id="VCDN01000100">
    <property type="protein sequence ID" value="MDX7989177.1"/>
    <property type="molecule type" value="Genomic_DNA"/>
</dbReference>
<proteinExistence type="predicted"/>
<feature type="transmembrane region" description="Helical" evidence="1">
    <location>
        <begin position="74"/>
        <end position="94"/>
    </location>
</feature>
<name>A0ABU4SEF3_9GAMM</name>
<evidence type="ECO:0000256" key="1">
    <source>
        <dbReference type="SAM" id="Phobius"/>
    </source>
</evidence>
<reference evidence="3" key="1">
    <citation type="journal article" date="2024" name="Toxins">
        <title>Genome Sequence Analysis of Native Xenorhabdus Strains Isolated from Entomopathogenic Nematodes in Argentina.</title>
        <authorList>
            <person name="Palma L."/>
            <person name="Frizzo L."/>
            <person name="Kaiser S."/>
            <person name="Berry C."/>
            <person name="Caballero P."/>
            <person name="Bode H.B."/>
            <person name="Del Valle E.E."/>
        </authorList>
    </citation>
    <scope>NUCLEOTIDE SEQUENCE [LARGE SCALE GENOMIC DNA]</scope>
    <source>
        <strain evidence="3">12</strain>
    </source>
</reference>
<dbReference type="Proteomes" id="UP001271890">
    <property type="component" value="Unassembled WGS sequence"/>
</dbReference>
<sequence length="101" mass="11750">MSGLSELQEATPDLMYDISNSNIMTAMPDAIATIVLFMIAYYLFYLLHIAYIWYITVPLGIISAFLFVKKKSKIFYAFLTLFFLIPPVWGLIFYSRLLFVR</sequence>
<gene>
    <name evidence="2" type="ORF">FE392_17990</name>
</gene>
<keyword evidence="3" id="KW-1185">Reference proteome</keyword>
<accession>A0ABU4SEF3</accession>
<feature type="transmembrane region" description="Helical" evidence="1">
    <location>
        <begin position="51"/>
        <end position="68"/>
    </location>
</feature>
<dbReference type="RefSeq" id="WP_319931547.1">
    <property type="nucleotide sequence ID" value="NZ_VCDN01000100.1"/>
</dbReference>
<evidence type="ECO:0000313" key="2">
    <source>
        <dbReference type="EMBL" id="MDX7989177.1"/>
    </source>
</evidence>
<comment type="caution">
    <text evidence="2">The sequence shown here is derived from an EMBL/GenBank/DDBJ whole genome shotgun (WGS) entry which is preliminary data.</text>
</comment>
<feature type="transmembrane region" description="Helical" evidence="1">
    <location>
        <begin position="23"/>
        <end position="44"/>
    </location>
</feature>
<evidence type="ECO:0000313" key="3">
    <source>
        <dbReference type="Proteomes" id="UP001271890"/>
    </source>
</evidence>
<keyword evidence="1" id="KW-0812">Transmembrane</keyword>
<keyword evidence="1" id="KW-0472">Membrane</keyword>
<keyword evidence="1" id="KW-1133">Transmembrane helix</keyword>
<organism evidence="2 3">
    <name type="scientific">Xenorhabdus santafensis</name>
    <dbReference type="NCBI Taxonomy" id="2582833"/>
    <lineage>
        <taxon>Bacteria</taxon>
        <taxon>Pseudomonadati</taxon>
        <taxon>Pseudomonadota</taxon>
        <taxon>Gammaproteobacteria</taxon>
        <taxon>Enterobacterales</taxon>
        <taxon>Morganellaceae</taxon>
        <taxon>Xenorhabdus</taxon>
    </lineage>
</organism>
<protein>
    <submittedName>
        <fullName evidence="2">Uncharacterized protein</fullName>
    </submittedName>
</protein>